<feature type="region of interest" description="Disordered" evidence="1">
    <location>
        <begin position="1"/>
        <end position="61"/>
    </location>
</feature>
<dbReference type="EMBL" id="BABT02000129">
    <property type="protein sequence ID" value="GAA97606.1"/>
    <property type="molecule type" value="Genomic_DNA"/>
</dbReference>
<dbReference type="InParanoid" id="G7E446"/>
<protein>
    <submittedName>
        <fullName evidence="2">Uncharacterized protein</fullName>
    </submittedName>
</protein>
<dbReference type="AlphaFoldDB" id="G7E446"/>
<sequence length="222" mass="23811">MQTSEVKPTLQQAAPSQTYSAQSPAMHQAQGSAAPQIVGPATVSGTATSHDPEKAQHNGGLSKVAAAQPINAVPITQQPRPMGSMLAANHNVQGLPRDVVGKRAWTFGLCSRRTLSSCCLPCLCPCIVYGQVQGRYDALKTTNQPSESNEAINPPCLLWCLLSIVIPPNCIFLPNQRAQVASRYDIRIDGVNEIVLSLCCTPCVLSQTDQELRLEETALRAH</sequence>
<dbReference type="Proteomes" id="UP000009131">
    <property type="component" value="Unassembled WGS sequence"/>
</dbReference>
<dbReference type="HOGENOM" id="CLU_1225478_0_0_1"/>
<name>G7E446_MIXOS</name>
<accession>G7E446</accession>
<organism evidence="2 3">
    <name type="scientific">Mixia osmundae (strain CBS 9802 / IAM 14324 / JCM 22182 / KY 12970)</name>
    <dbReference type="NCBI Taxonomy" id="764103"/>
    <lineage>
        <taxon>Eukaryota</taxon>
        <taxon>Fungi</taxon>
        <taxon>Dikarya</taxon>
        <taxon>Basidiomycota</taxon>
        <taxon>Pucciniomycotina</taxon>
        <taxon>Mixiomycetes</taxon>
        <taxon>Mixiales</taxon>
        <taxon>Mixiaceae</taxon>
        <taxon>Mixia</taxon>
    </lineage>
</organism>
<dbReference type="InterPro" id="IPR006461">
    <property type="entry name" value="PLAC_motif_containing"/>
</dbReference>
<dbReference type="RefSeq" id="XP_014568264.1">
    <property type="nucleotide sequence ID" value="XM_014712778.1"/>
</dbReference>
<evidence type="ECO:0000256" key="1">
    <source>
        <dbReference type="SAM" id="MobiDB-lite"/>
    </source>
</evidence>
<comment type="caution">
    <text evidence="2">The sequence shown here is derived from an EMBL/GenBank/DDBJ whole genome shotgun (WGS) entry which is preliminary data.</text>
</comment>
<dbReference type="PANTHER" id="PTHR15907">
    <property type="entry name" value="DUF614 FAMILY PROTEIN-RELATED"/>
    <property type="match status" value="1"/>
</dbReference>
<proteinExistence type="predicted"/>
<feature type="compositionally biased region" description="Polar residues" evidence="1">
    <location>
        <begin position="1"/>
        <end position="33"/>
    </location>
</feature>
<dbReference type="Pfam" id="PF04749">
    <property type="entry name" value="PLAC8"/>
    <property type="match status" value="1"/>
</dbReference>
<dbReference type="OMA" id="GAIDICC"/>
<dbReference type="OrthoDB" id="1045822at2759"/>
<dbReference type="NCBIfam" id="TIGR01571">
    <property type="entry name" value="A_thal_Cys_rich"/>
    <property type="match status" value="1"/>
</dbReference>
<evidence type="ECO:0000313" key="3">
    <source>
        <dbReference type="Proteomes" id="UP000009131"/>
    </source>
</evidence>
<gene>
    <name evidence="2" type="primary">Mo04284</name>
    <name evidence="2" type="ORF">E5Q_04284</name>
</gene>
<dbReference type="STRING" id="764103.G7E446"/>
<reference evidence="2 3" key="2">
    <citation type="journal article" date="2012" name="Open Biol.">
        <title>Characteristics of nucleosomes and linker DNA regions on the genome of the basidiomycete Mixia osmundae revealed by mono- and dinucleosome mapping.</title>
        <authorList>
            <person name="Nishida H."/>
            <person name="Kondo S."/>
            <person name="Matsumoto T."/>
            <person name="Suzuki Y."/>
            <person name="Yoshikawa H."/>
            <person name="Taylor T.D."/>
            <person name="Sugiyama J."/>
        </authorList>
    </citation>
    <scope>NUCLEOTIDE SEQUENCE [LARGE SCALE GENOMIC DNA]</scope>
    <source>
        <strain evidence="3">CBS 9802 / IAM 14324 / JCM 22182 / KY 12970</strain>
    </source>
</reference>
<evidence type="ECO:0000313" key="2">
    <source>
        <dbReference type="EMBL" id="GAA97606.1"/>
    </source>
</evidence>
<dbReference type="eggNOG" id="ENOG502S7UD">
    <property type="taxonomic scope" value="Eukaryota"/>
</dbReference>
<keyword evidence="3" id="KW-1185">Reference proteome</keyword>
<reference evidence="2 3" key="1">
    <citation type="journal article" date="2011" name="J. Gen. Appl. Microbiol.">
        <title>Draft genome sequencing of the enigmatic basidiomycete Mixia osmundae.</title>
        <authorList>
            <person name="Nishida H."/>
            <person name="Nagatsuka Y."/>
            <person name="Sugiyama J."/>
        </authorList>
    </citation>
    <scope>NUCLEOTIDE SEQUENCE [LARGE SCALE GENOMIC DNA]</scope>
    <source>
        <strain evidence="3">CBS 9802 / IAM 14324 / JCM 22182 / KY 12970</strain>
    </source>
</reference>